<name>A0A7Z0B095_9BURK</name>
<dbReference type="InterPro" id="IPR025949">
    <property type="entry name" value="PapC-like_C"/>
</dbReference>
<dbReference type="Pfam" id="PF13953">
    <property type="entry name" value="PapC_C"/>
    <property type="match status" value="1"/>
</dbReference>
<proteinExistence type="predicted"/>
<protein>
    <submittedName>
        <fullName evidence="2">Outer membrane usher protein FimD/PapC</fullName>
    </submittedName>
</protein>
<dbReference type="PANTHER" id="PTHR30451">
    <property type="entry name" value="OUTER MEMBRANE USHER PROTEIN"/>
    <property type="match status" value="1"/>
</dbReference>
<dbReference type="Gene3D" id="2.60.40.2070">
    <property type="match status" value="1"/>
</dbReference>
<dbReference type="InterPro" id="IPR000015">
    <property type="entry name" value="Fimb_usher"/>
</dbReference>
<dbReference type="GO" id="GO:0009279">
    <property type="term" value="C:cell outer membrane"/>
    <property type="evidence" value="ECO:0007669"/>
    <property type="project" value="TreeGrafter"/>
</dbReference>
<dbReference type="AlphaFoldDB" id="A0A7Z0B095"/>
<dbReference type="GO" id="GO:0015473">
    <property type="term" value="F:fimbrial usher porin activity"/>
    <property type="evidence" value="ECO:0007669"/>
    <property type="project" value="InterPro"/>
</dbReference>
<organism evidence="2 3">
    <name type="scientific">Paraburkholderia bryophila</name>
    <dbReference type="NCBI Taxonomy" id="420952"/>
    <lineage>
        <taxon>Bacteria</taxon>
        <taxon>Pseudomonadati</taxon>
        <taxon>Pseudomonadota</taxon>
        <taxon>Betaproteobacteria</taxon>
        <taxon>Burkholderiales</taxon>
        <taxon>Burkholderiaceae</taxon>
        <taxon>Paraburkholderia</taxon>
    </lineage>
</organism>
<evidence type="ECO:0000313" key="2">
    <source>
        <dbReference type="EMBL" id="NYH15350.1"/>
    </source>
</evidence>
<feature type="domain" description="PapC-like C-terminal" evidence="1">
    <location>
        <begin position="196"/>
        <end position="256"/>
    </location>
</feature>
<evidence type="ECO:0000313" key="3">
    <source>
        <dbReference type="Proteomes" id="UP000572540"/>
    </source>
</evidence>
<dbReference type="InterPro" id="IPR042186">
    <property type="entry name" value="FimD_plug_dom"/>
</dbReference>
<dbReference type="Proteomes" id="UP000572540">
    <property type="component" value="Unassembled WGS sequence"/>
</dbReference>
<dbReference type="InterPro" id="IPR043142">
    <property type="entry name" value="PapC-like_C_sf"/>
</dbReference>
<dbReference type="EMBL" id="JACCAU010000001">
    <property type="protein sequence ID" value="NYH15350.1"/>
    <property type="molecule type" value="Genomic_DNA"/>
</dbReference>
<dbReference type="Pfam" id="PF00577">
    <property type="entry name" value="Usher"/>
    <property type="match status" value="1"/>
</dbReference>
<gene>
    <name evidence="2" type="ORF">GGD41_002578</name>
</gene>
<comment type="caution">
    <text evidence="2">The sequence shown here is derived from an EMBL/GenBank/DDBJ whole genome shotgun (WGS) entry which is preliminary data.</text>
</comment>
<sequence length="287" mass="29121">MGRSQHAPLLSTNLSSASGSTNLQASVGGSLGDANQYSYNAYGTYGTSSGGNGGSSANAGASGTYRAPYAQMTASASSGSQSSQVSAGISGSVVVHPGGVTLSQTVGDTFGIVEAPGAAGAKVTSAPGVKLDRRGYAVVPYLTPYGMNTVDIDPKGTSTDIEFESTSEQAVPRLGSVVMLRYKTVSGRAALIRAPQLGDKALPFGADVMDGNGRTVGVVAQDSRIFARGLDDKGALFVKWGAAASEECRIEYVLPKKTGQAATAYTSVEAHCISDVQTSQRAAISAD</sequence>
<reference evidence="2 3" key="1">
    <citation type="submission" date="2020-07" db="EMBL/GenBank/DDBJ databases">
        <title>Exploring microbial biodiversity for novel pathways involved in the catabolism of aromatic compounds derived from lignin.</title>
        <authorList>
            <person name="Elkins J."/>
        </authorList>
    </citation>
    <scope>NUCLEOTIDE SEQUENCE [LARGE SCALE GENOMIC DNA]</scope>
    <source>
        <strain evidence="2 3">H2C3B</strain>
    </source>
</reference>
<dbReference type="PANTHER" id="PTHR30451:SF20">
    <property type="entry name" value="FIMBRIAE USHER"/>
    <property type="match status" value="1"/>
</dbReference>
<dbReference type="GO" id="GO:0009297">
    <property type="term" value="P:pilus assembly"/>
    <property type="evidence" value="ECO:0007669"/>
    <property type="project" value="InterPro"/>
</dbReference>
<evidence type="ECO:0000259" key="1">
    <source>
        <dbReference type="Pfam" id="PF13953"/>
    </source>
</evidence>
<accession>A0A7Z0B095</accession>
<dbReference type="Gene3D" id="2.60.40.2610">
    <property type="entry name" value="Outer membrane usher protein FimD, plug domain"/>
    <property type="match status" value="1"/>
</dbReference>